<dbReference type="AlphaFoldDB" id="A0A7Y0BKU3"/>
<keyword evidence="6" id="KW-0997">Cell inner membrane</keyword>
<sequence>MPRGAVAGIAVLVAFSLVLTLPLRLVAGAVPGLSAREAEGSVWHGVLREARIGPFAADTLEVHLRPLPLLAGKLELAIATRSLEASWAFKGKVGPTGLADLDGTLPLAGGLSGLPIDSASFSEFGAVFDANGCQRAGGMLSISVAIPGSTKLDLSGSAHCSGRDLVIPLRGAGGMERLDLRILPDGRWQGDLAVAGISGEVQAQLAKSGFAARPGSTDMVMRASGKF</sequence>
<evidence type="ECO:0000256" key="4">
    <source>
        <dbReference type="ARBA" id="ARBA00022448"/>
    </source>
</evidence>
<keyword evidence="12" id="KW-1185">Reference proteome</keyword>
<evidence type="ECO:0000256" key="5">
    <source>
        <dbReference type="ARBA" id="ARBA00022475"/>
    </source>
</evidence>
<comment type="similarity">
    <text evidence="2">Belongs to the GSP N family.</text>
</comment>
<dbReference type="Proteomes" id="UP000583556">
    <property type="component" value="Unassembled WGS sequence"/>
</dbReference>
<evidence type="ECO:0000256" key="6">
    <source>
        <dbReference type="ARBA" id="ARBA00022519"/>
    </source>
</evidence>
<comment type="subcellular location">
    <subcellularLocation>
        <location evidence="1">Cell inner membrane</location>
    </subcellularLocation>
</comment>
<evidence type="ECO:0000256" key="9">
    <source>
        <dbReference type="ARBA" id="ARBA00023136"/>
    </source>
</evidence>
<dbReference type="GO" id="GO:0005886">
    <property type="term" value="C:plasma membrane"/>
    <property type="evidence" value="ECO:0007669"/>
    <property type="project" value="UniProtKB-SubCell"/>
</dbReference>
<evidence type="ECO:0000256" key="8">
    <source>
        <dbReference type="ARBA" id="ARBA00022927"/>
    </source>
</evidence>
<organism evidence="11 12">
    <name type="scientific">Novosphingobium olei</name>
    <dbReference type="NCBI Taxonomy" id="2728851"/>
    <lineage>
        <taxon>Bacteria</taxon>
        <taxon>Pseudomonadati</taxon>
        <taxon>Pseudomonadota</taxon>
        <taxon>Alphaproteobacteria</taxon>
        <taxon>Sphingomonadales</taxon>
        <taxon>Sphingomonadaceae</taxon>
        <taxon>Novosphingobium</taxon>
    </lineage>
</organism>
<protein>
    <recommendedName>
        <fullName evidence="3">Type II secretion system protein N</fullName>
    </recommendedName>
    <alternativeName>
        <fullName evidence="10">General secretion pathway protein N</fullName>
    </alternativeName>
</protein>
<dbReference type="GO" id="GO:0015627">
    <property type="term" value="C:type II protein secretion system complex"/>
    <property type="evidence" value="ECO:0007669"/>
    <property type="project" value="InterPro"/>
</dbReference>
<keyword evidence="4" id="KW-0813">Transport</keyword>
<evidence type="ECO:0000256" key="3">
    <source>
        <dbReference type="ARBA" id="ARBA00021563"/>
    </source>
</evidence>
<accession>A0A7Y0BKU3</accession>
<evidence type="ECO:0000313" key="11">
    <source>
        <dbReference type="EMBL" id="NML92133.1"/>
    </source>
</evidence>
<dbReference type="Pfam" id="PF01203">
    <property type="entry name" value="T2SSN"/>
    <property type="match status" value="1"/>
</dbReference>
<name>A0A7Y0BKU3_9SPHN</name>
<evidence type="ECO:0000256" key="10">
    <source>
        <dbReference type="ARBA" id="ARBA00030772"/>
    </source>
</evidence>
<evidence type="ECO:0000313" key="12">
    <source>
        <dbReference type="Proteomes" id="UP000583556"/>
    </source>
</evidence>
<gene>
    <name evidence="11" type="ORF">HHL27_00365</name>
</gene>
<keyword evidence="9" id="KW-0472">Membrane</keyword>
<keyword evidence="5" id="KW-1003">Cell membrane</keyword>
<dbReference type="EMBL" id="JABBGM010000001">
    <property type="protein sequence ID" value="NML92133.1"/>
    <property type="molecule type" value="Genomic_DNA"/>
</dbReference>
<evidence type="ECO:0000256" key="7">
    <source>
        <dbReference type="ARBA" id="ARBA00022692"/>
    </source>
</evidence>
<evidence type="ECO:0000256" key="2">
    <source>
        <dbReference type="ARBA" id="ARBA00007208"/>
    </source>
</evidence>
<keyword evidence="8" id="KW-0653">Protein transport</keyword>
<dbReference type="GO" id="GO:0015628">
    <property type="term" value="P:protein secretion by the type II secretion system"/>
    <property type="evidence" value="ECO:0007669"/>
    <property type="project" value="InterPro"/>
</dbReference>
<dbReference type="RefSeq" id="WP_169491413.1">
    <property type="nucleotide sequence ID" value="NZ_JABBGM010000001.1"/>
</dbReference>
<keyword evidence="7" id="KW-0812">Transmembrane</keyword>
<evidence type="ECO:0000256" key="1">
    <source>
        <dbReference type="ARBA" id="ARBA00004533"/>
    </source>
</evidence>
<reference evidence="11 12" key="1">
    <citation type="submission" date="2020-04" db="EMBL/GenBank/DDBJ databases">
        <title>Novosphingobium sp. TW-4 isolated from soil.</title>
        <authorList>
            <person name="Dahal R.H."/>
            <person name="Chaudhary D.K."/>
        </authorList>
    </citation>
    <scope>NUCLEOTIDE SEQUENCE [LARGE SCALE GENOMIC DNA]</scope>
    <source>
        <strain evidence="11 12">TW-4</strain>
    </source>
</reference>
<dbReference type="InterPro" id="IPR022792">
    <property type="entry name" value="T2SS_protein-GspN"/>
</dbReference>
<proteinExistence type="inferred from homology"/>
<comment type="caution">
    <text evidence="11">The sequence shown here is derived from an EMBL/GenBank/DDBJ whole genome shotgun (WGS) entry which is preliminary data.</text>
</comment>